<accession>A0A437R1X3</accession>
<feature type="transmembrane region" description="Helical" evidence="1">
    <location>
        <begin position="59"/>
        <end position="79"/>
    </location>
</feature>
<name>A0A437R1X3_9GAMM</name>
<proteinExistence type="predicted"/>
<keyword evidence="3" id="KW-1185">Reference proteome</keyword>
<gene>
    <name evidence="2" type="ORF">EOE67_03960</name>
</gene>
<protein>
    <submittedName>
        <fullName evidence="2">Uncharacterized protein</fullName>
    </submittedName>
</protein>
<comment type="caution">
    <text evidence="2">The sequence shown here is derived from an EMBL/GenBank/DDBJ whole genome shotgun (WGS) entry which is preliminary data.</text>
</comment>
<feature type="transmembrane region" description="Helical" evidence="1">
    <location>
        <begin position="99"/>
        <end position="124"/>
    </location>
</feature>
<evidence type="ECO:0000313" key="2">
    <source>
        <dbReference type="EMBL" id="RVU40745.1"/>
    </source>
</evidence>
<dbReference type="Proteomes" id="UP000283077">
    <property type="component" value="Unassembled WGS sequence"/>
</dbReference>
<keyword evidence="1" id="KW-0472">Membrane</keyword>
<dbReference type="RefSeq" id="WP_127697759.1">
    <property type="nucleotide sequence ID" value="NZ_SACS01000003.1"/>
</dbReference>
<evidence type="ECO:0000313" key="3">
    <source>
        <dbReference type="Proteomes" id="UP000283077"/>
    </source>
</evidence>
<evidence type="ECO:0000256" key="1">
    <source>
        <dbReference type="SAM" id="Phobius"/>
    </source>
</evidence>
<organism evidence="2 3">
    <name type="scientific">Rheinheimera riviphila</name>
    <dbReference type="NCBI Taxonomy" id="1834037"/>
    <lineage>
        <taxon>Bacteria</taxon>
        <taxon>Pseudomonadati</taxon>
        <taxon>Pseudomonadota</taxon>
        <taxon>Gammaproteobacteria</taxon>
        <taxon>Chromatiales</taxon>
        <taxon>Chromatiaceae</taxon>
        <taxon>Rheinheimera</taxon>
    </lineage>
</organism>
<dbReference type="OrthoDB" id="9911238at2"/>
<sequence>MATSVADDMKRWYCSYITQLTRIAGSRYPALVWLWVLLVGCGGWTGYWLFAEHRGGGELLLPLLLSLWMLIWIFIRLIFVFQPPLLPAGAGWRMKLKFYWFYLKLHGTASLILLLFVGSLLISLKLVGIVWRSFG</sequence>
<feature type="transmembrane region" description="Helical" evidence="1">
    <location>
        <begin position="30"/>
        <end position="50"/>
    </location>
</feature>
<reference evidence="2 3" key="1">
    <citation type="submission" date="2019-01" db="EMBL/GenBank/DDBJ databases">
        <authorList>
            <person name="Chen W.-M."/>
        </authorList>
    </citation>
    <scope>NUCLEOTIDE SEQUENCE [LARGE SCALE GENOMIC DNA]</scope>
    <source>
        <strain evidence="2 3">KYPC3</strain>
    </source>
</reference>
<dbReference type="AlphaFoldDB" id="A0A437R1X3"/>
<keyword evidence="1" id="KW-1133">Transmembrane helix</keyword>
<keyword evidence="1" id="KW-0812">Transmembrane</keyword>
<dbReference type="EMBL" id="SACS01000003">
    <property type="protein sequence ID" value="RVU40745.1"/>
    <property type="molecule type" value="Genomic_DNA"/>
</dbReference>